<evidence type="ECO:0000313" key="1">
    <source>
        <dbReference type="EMBL" id="QZE13192.1"/>
    </source>
</evidence>
<gene>
    <name evidence="1" type="ORF">K4L44_11405</name>
</gene>
<dbReference type="EMBL" id="CP081303">
    <property type="protein sequence ID" value="QZE13192.1"/>
    <property type="molecule type" value="Genomic_DNA"/>
</dbReference>
<proteinExistence type="predicted"/>
<evidence type="ECO:0000313" key="2">
    <source>
        <dbReference type="Proteomes" id="UP000826212"/>
    </source>
</evidence>
<accession>A0AC61NCE1</accession>
<keyword evidence="2" id="KW-1185">Reference proteome</keyword>
<sequence>MYNIYPSNFEQKIGFDQIRIMLEKRCLSHLGRELCREFGFMKVHKTIKTALFETNEFLSILQGDREFPSINFGDIRPALHKAKIEGTFVDESELFELKKSLESVRGVVNFFKNSEPEDFKSLKDVIKEIEIFPFIYQRIDDILTKHGKIKDHASAELSRIRREIIIRQSSVSKTMNSILRRMQKDGYVDSDVSVSMRDGRAVIPISASHKRKIKGIVHDESATGKTAYIEPSEIVETNNAIRELEYAERREVIRILTEFTDSIRPYVDSLLNSHTILGTIDFIRAKAVFAKDTECVLPRLKQYPIMKWHKARHLVLESNLRKEGRKIVPLDICLDRKGRILLISGPNAGGKSVCLKSAGLIQYMIQTGMLAPMDSESHIGVFDGIFVDIGDEQSIDNDLSTYSSHLTNMKYFLRNTTENSLILIDEFGSGTEPMLGGAIAESVLNTLNKQKVYGVITTHYTNLKHFASSCDGIENGAMLYDSHKMEPLFQLAIGRPGSSFAFEIARKIGLPESILQEATDKLGKDHIDFDKHLREVLRDKRYWENKRTDIRKLEKQLEEMSSKYQHDIKEANKQRKDIIERAKQEADILLKSSNKIIEKTVREIRESQADKEKTRELRKNLSEFKEDVATNTTIHDEKIHRKMKKLQEKESLIKKKVSKQGGQSISSTVRKEEEGISKIKDHKLEIGCGVRIKGQSNVGEVLEIEGNQVIVAFGMLRSVLKLNKIEVVSASTAKKITKNKTLGIINDKISEEKLTFKAEIDIRGERAEDALRKVQQFVDKAITLGEKELRILHGKGSGILRELIRKQLQAEPMVRNVKDAPVQFGGSGISIVTLN</sequence>
<dbReference type="Proteomes" id="UP000826212">
    <property type="component" value="Chromosome"/>
</dbReference>
<protein>
    <submittedName>
        <fullName evidence="1">Smr/MutS family protein</fullName>
    </submittedName>
</protein>
<organism evidence="1 2">
    <name type="scientific">Halosquirtibacter laminarini</name>
    <dbReference type="NCBI Taxonomy" id="3374600"/>
    <lineage>
        <taxon>Bacteria</taxon>
        <taxon>Pseudomonadati</taxon>
        <taxon>Bacteroidota</taxon>
        <taxon>Bacteroidia</taxon>
        <taxon>Marinilabiliales</taxon>
        <taxon>Prolixibacteraceae</taxon>
        <taxon>Halosquirtibacter</taxon>
    </lineage>
</organism>
<name>A0AC61NCE1_9BACT</name>
<reference evidence="1" key="1">
    <citation type="submission" date="2021-08" db="EMBL/GenBank/DDBJ databases">
        <title>Novel anaerobic bacterium isolated from sea squirt in East Sea, Republic of Korea.</title>
        <authorList>
            <person name="Nguyen T.H."/>
            <person name="Li Z."/>
            <person name="Lee Y.-J."/>
            <person name="Ko J."/>
            <person name="Kim S.-G."/>
        </authorList>
    </citation>
    <scope>NUCLEOTIDE SEQUENCE</scope>
    <source>
        <strain evidence="1">KCTC 25031</strain>
    </source>
</reference>